<evidence type="ECO:0000313" key="1">
    <source>
        <dbReference type="EMBL" id="KAK5852100.1"/>
    </source>
</evidence>
<evidence type="ECO:0000313" key="2">
    <source>
        <dbReference type="Proteomes" id="UP001346869"/>
    </source>
</evidence>
<organism evidence="1 2">
    <name type="scientific">Eleginops maclovinus</name>
    <name type="common">Patagonian blennie</name>
    <name type="synonym">Eleginus maclovinus</name>
    <dbReference type="NCBI Taxonomy" id="56733"/>
    <lineage>
        <taxon>Eukaryota</taxon>
        <taxon>Metazoa</taxon>
        <taxon>Chordata</taxon>
        <taxon>Craniata</taxon>
        <taxon>Vertebrata</taxon>
        <taxon>Euteleostomi</taxon>
        <taxon>Actinopterygii</taxon>
        <taxon>Neopterygii</taxon>
        <taxon>Teleostei</taxon>
        <taxon>Neoteleostei</taxon>
        <taxon>Acanthomorphata</taxon>
        <taxon>Eupercaria</taxon>
        <taxon>Perciformes</taxon>
        <taxon>Notothenioidei</taxon>
        <taxon>Eleginopidae</taxon>
        <taxon>Eleginops</taxon>
    </lineage>
</organism>
<accession>A0AAN7X3B1</accession>
<reference evidence="1 2" key="2">
    <citation type="journal article" date="2023" name="Mol. Biol. Evol.">
        <title>Genomics of Secondarily Temperate Adaptation in the Only Non-Antarctic Icefish.</title>
        <authorList>
            <person name="Rivera-Colon A.G."/>
            <person name="Rayamajhi N."/>
            <person name="Minhas B.F."/>
            <person name="Madrigal G."/>
            <person name="Bilyk K.T."/>
            <person name="Yoon V."/>
            <person name="Hune M."/>
            <person name="Gregory S."/>
            <person name="Cheng C.H.C."/>
            <person name="Catchen J.M."/>
        </authorList>
    </citation>
    <scope>NUCLEOTIDE SEQUENCE [LARGE SCALE GENOMIC DNA]</scope>
    <source>
        <strain evidence="1">JMC-PN-2008</strain>
    </source>
</reference>
<name>A0AAN7X3B1_ELEMC</name>
<gene>
    <name evidence="1" type="ORF">PBY51_023599</name>
</gene>
<comment type="caution">
    <text evidence="1">The sequence shown here is derived from an EMBL/GenBank/DDBJ whole genome shotgun (WGS) entry which is preliminary data.</text>
</comment>
<keyword evidence="2" id="KW-1185">Reference proteome</keyword>
<dbReference type="AlphaFoldDB" id="A0AAN7X3B1"/>
<dbReference type="Proteomes" id="UP001346869">
    <property type="component" value="Unassembled WGS sequence"/>
</dbReference>
<protein>
    <submittedName>
        <fullName evidence="1">Uncharacterized protein</fullName>
    </submittedName>
</protein>
<proteinExistence type="predicted"/>
<reference evidence="1 2" key="1">
    <citation type="journal article" date="2023" name="Genes (Basel)">
        <title>Chromosome-Level Genome Assembly and Circadian Gene Repertoire of the Patagonia Blennie Eleginops maclovinus-The Closest Ancestral Proxy of Antarctic Cryonotothenioids.</title>
        <authorList>
            <person name="Cheng C.C."/>
            <person name="Rivera-Colon A.G."/>
            <person name="Minhas B.F."/>
            <person name="Wilson L."/>
            <person name="Rayamajhi N."/>
            <person name="Vargas-Chacoff L."/>
            <person name="Catchen J.M."/>
        </authorList>
    </citation>
    <scope>NUCLEOTIDE SEQUENCE [LARGE SCALE GENOMIC DNA]</scope>
    <source>
        <strain evidence="1">JMC-PN-2008</strain>
    </source>
</reference>
<sequence>MTAQVKAELHFEYNTTVVILKAHSHHSVPPGGRGKPPPSILSMSGASVLRQGPYRELALHGQAGPLIQLLCPLSHQLQTKLNPQSWHLQLGQSLLLELHGTVGL</sequence>
<dbReference type="EMBL" id="JAUZQC010000021">
    <property type="protein sequence ID" value="KAK5852100.1"/>
    <property type="molecule type" value="Genomic_DNA"/>
</dbReference>